<dbReference type="Pfam" id="PF20246">
    <property type="entry name" value="DUF6601"/>
    <property type="match status" value="1"/>
</dbReference>
<dbReference type="OrthoDB" id="5086500at2759"/>
<dbReference type="Proteomes" id="UP000799757">
    <property type="component" value="Unassembled WGS sequence"/>
</dbReference>
<feature type="transmembrane region" description="Helical" evidence="1">
    <location>
        <begin position="156"/>
        <end position="178"/>
    </location>
</feature>
<dbReference type="PANTHER" id="PTHR34414">
    <property type="entry name" value="HET DOMAIN-CONTAINING PROTEIN-RELATED"/>
    <property type="match status" value="1"/>
</dbReference>
<sequence length="248" mass="28622">MHCIWAENIVFFKPIPRYLGSFAFWEYVLDSSPHCISGSGSDDREKLLATALGFLGTYARLIQRRSDFNIALRHGLLASFTRKDGYEDGRIAAQLSFEDFSLFIASFDALPSCTISTRWRFGELVLGPLNFHSVLYLRRWHLNRYEGRYAAYFQRFFPVVLFMFALFSVALSAMQVILGAKQLWETENKELKRTLGVFIWFATEAIAWSVAFGAVFVVWWIGISGSEAWKRHRLQKRMRKKVEGSGMP</sequence>
<name>A0A6A6XX37_9PLEO</name>
<keyword evidence="3" id="KW-1185">Reference proteome</keyword>
<evidence type="ECO:0000313" key="2">
    <source>
        <dbReference type="EMBL" id="KAF2801000.1"/>
    </source>
</evidence>
<reference evidence="2" key="1">
    <citation type="journal article" date="2020" name="Stud. Mycol.">
        <title>101 Dothideomycetes genomes: a test case for predicting lifestyles and emergence of pathogens.</title>
        <authorList>
            <person name="Haridas S."/>
            <person name="Albert R."/>
            <person name="Binder M."/>
            <person name="Bloem J."/>
            <person name="Labutti K."/>
            <person name="Salamov A."/>
            <person name="Andreopoulos B."/>
            <person name="Baker S."/>
            <person name="Barry K."/>
            <person name="Bills G."/>
            <person name="Bluhm B."/>
            <person name="Cannon C."/>
            <person name="Castanera R."/>
            <person name="Culley D."/>
            <person name="Daum C."/>
            <person name="Ezra D."/>
            <person name="Gonzalez J."/>
            <person name="Henrissat B."/>
            <person name="Kuo A."/>
            <person name="Liang C."/>
            <person name="Lipzen A."/>
            <person name="Lutzoni F."/>
            <person name="Magnuson J."/>
            <person name="Mondo S."/>
            <person name="Nolan M."/>
            <person name="Ohm R."/>
            <person name="Pangilinan J."/>
            <person name="Park H.-J."/>
            <person name="Ramirez L."/>
            <person name="Alfaro M."/>
            <person name="Sun H."/>
            <person name="Tritt A."/>
            <person name="Yoshinaga Y."/>
            <person name="Zwiers L.-H."/>
            <person name="Turgeon B."/>
            <person name="Goodwin S."/>
            <person name="Spatafora J."/>
            <person name="Crous P."/>
            <person name="Grigoriev I."/>
        </authorList>
    </citation>
    <scope>NUCLEOTIDE SEQUENCE</scope>
    <source>
        <strain evidence="2">CBS 109.77</strain>
    </source>
</reference>
<dbReference type="PANTHER" id="PTHR34414:SF1">
    <property type="entry name" value="SUBTILISIN-LIKE SERINE PROTEASE"/>
    <property type="match status" value="1"/>
</dbReference>
<feature type="transmembrane region" description="Helical" evidence="1">
    <location>
        <begin position="198"/>
        <end position="223"/>
    </location>
</feature>
<keyword evidence="1" id="KW-1133">Transmembrane helix</keyword>
<keyword evidence="1" id="KW-0472">Membrane</keyword>
<evidence type="ECO:0000256" key="1">
    <source>
        <dbReference type="SAM" id="Phobius"/>
    </source>
</evidence>
<dbReference type="InterPro" id="IPR046536">
    <property type="entry name" value="DUF6601"/>
</dbReference>
<protein>
    <submittedName>
        <fullName evidence="2">Uncharacterized protein</fullName>
    </submittedName>
</protein>
<evidence type="ECO:0000313" key="3">
    <source>
        <dbReference type="Proteomes" id="UP000799757"/>
    </source>
</evidence>
<proteinExistence type="predicted"/>
<organism evidence="2 3">
    <name type="scientific">Melanomma pulvis-pyrius CBS 109.77</name>
    <dbReference type="NCBI Taxonomy" id="1314802"/>
    <lineage>
        <taxon>Eukaryota</taxon>
        <taxon>Fungi</taxon>
        <taxon>Dikarya</taxon>
        <taxon>Ascomycota</taxon>
        <taxon>Pezizomycotina</taxon>
        <taxon>Dothideomycetes</taxon>
        <taxon>Pleosporomycetidae</taxon>
        <taxon>Pleosporales</taxon>
        <taxon>Melanommataceae</taxon>
        <taxon>Melanomma</taxon>
    </lineage>
</organism>
<keyword evidence="1" id="KW-0812">Transmembrane</keyword>
<dbReference type="AlphaFoldDB" id="A0A6A6XX37"/>
<accession>A0A6A6XX37</accession>
<gene>
    <name evidence="2" type="ORF">K505DRAFT_320103</name>
</gene>
<dbReference type="EMBL" id="MU001740">
    <property type="protein sequence ID" value="KAF2801000.1"/>
    <property type="molecule type" value="Genomic_DNA"/>
</dbReference>